<feature type="compositionally biased region" description="Low complexity" evidence="2">
    <location>
        <begin position="128"/>
        <end position="156"/>
    </location>
</feature>
<feature type="compositionally biased region" description="Low complexity" evidence="2">
    <location>
        <begin position="220"/>
        <end position="238"/>
    </location>
</feature>
<feature type="compositionally biased region" description="Low complexity" evidence="2">
    <location>
        <begin position="1543"/>
        <end position="1562"/>
    </location>
</feature>
<gene>
    <name evidence="3" type="ORF">CAOG_000024</name>
</gene>
<proteinExistence type="predicted"/>
<feature type="compositionally biased region" description="Acidic residues" evidence="2">
    <location>
        <begin position="1266"/>
        <end position="1278"/>
    </location>
</feature>
<feature type="compositionally biased region" description="Low complexity" evidence="2">
    <location>
        <begin position="2024"/>
        <end position="2062"/>
    </location>
</feature>
<feature type="region of interest" description="Disordered" evidence="2">
    <location>
        <begin position="2189"/>
        <end position="2209"/>
    </location>
</feature>
<accession>A0A0D2VF69</accession>
<feature type="compositionally biased region" description="Low complexity" evidence="2">
    <location>
        <begin position="19"/>
        <end position="46"/>
    </location>
</feature>
<evidence type="ECO:0008006" key="5">
    <source>
        <dbReference type="Google" id="ProtNLM"/>
    </source>
</evidence>
<evidence type="ECO:0000256" key="2">
    <source>
        <dbReference type="SAM" id="MobiDB-lite"/>
    </source>
</evidence>
<dbReference type="PANTHER" id="PTHR13037:SF24">
    <property type="entry name" value="POLYCOMB PROTEIN PCL-RELATED"/>
    <property type="match status" value="1"/>
</dbReference>
<reference evidence="4" key="1">
    <citation type="submission" date="2011-02" db="EMBL/GenBank/DDBJ databases">
        <title>The Genome Sequence of Capsaspora owczarzaki ATCC 30864.</title>
        <authorList>
            <person name="Russ C."/>
            <person name="Cuomo C."/>
            <person name="Burger G."/>
            <person name="Gray M.W."/>
            <person name="Holland P.W.H."/>
            <person name="King N."/>
            <person name="Lang F.B.F."/>
            <person name="Roger A.J."/>
            <person name="Ruiz-Trillo I."/>
            <person name="Young S.K."/>
            <person name="Zeng Q."/>
            <person name="Gargeya S."/>
            <person name="Alvarado L."/>
            <person name="Berlin A."/>
            <person name="Chapman S.B."/>
            <person name="Chen Z."/>
            <person name="Freedman E."/>
            <person name="Gellesch M."/>
            <person name="Goldberg J."/>
            <person name="Griggs A."/>
            <person name="Gujja S."/>
            <person name="Heilman E."/>
            <person name="Heiman D."/>
            <person name="Howarth C."/>
            <person name="Mehta T."/>
            <person name="Neiman D."/>
            <person name="Pearson M."/>
            <person name="Roberts A."/>
            <person name="Saif S."/>
            <person name="Shea T."/>
            <person name="Shenoy N."/>
            <person name="Sisk P."/>
            <person name="Stolte C."/>
            <person name="Sykes S."/>
            <person name="White J."/>
            <person name="Yandava C."/>
            <person name="Haas B."/>
            <person name="Nusbaum C."/>
            <person name="Birren B."/>
        </authorList>
    </citation>
    <scope>NUCLEOTIDE SEQUENCE</scope>
    <source>
        <strain evidence="4">ATCC 30864</strain>
    </source>
</reference>
<dbReference type="EMBL" id="KE346360">
    <property type="protein sequence ID" value="KJE88362.1"/>
    <property type="molecule type" value="Genomic_DNA"/>
</dbReference>
<dbReference type="Proteomes" id="UP000008743">
    <property type="component" value="Unassembled WGS sequence"/>
</dbReference>
<evidence type="ECO:0000256" key="1">
    <source>
        <dbReference type="ARBA" id="ARBA00022581"/>
    </source>
</evidence>
<protein>
    <recommendedName>
        <fullName evidence="5">Telomere-associated protein Rif1 N-terminal domain-containing protein</fullName>
    </recommendedName>
</protein>
<feature type="region of interest" description="Disordered" evidence="2">
    <location>
        <begin position="1315"/>
        <end position="1334"/>
    </location>
</feature>
<feature type="region of interest" description="Disordered" evidence="2">
    <location>
        <begin position="1"/>
        <end position="252"/>
    </location>
</feature>
<feature type="compositionally biased region" description="Polar residues" evidence="2">
    <location>
        <begin position="55"/>
        <end position="67"/>
    </location>
</feature>
<feature type="region of interest" description="Disordered" evidence="2">
    <location>
        <begin position="1541"/>
        <end position="1562"/>
    </location>
</feature>
<feature type="compositionally biased region" description="Acidic residues" evidence="2">
    <location>
        <begin position="1754"/>
        <end position="1772"/>
    </location>
</feature>
<name>A0A0D2VF69_CAPO3</name>
<feature type="region of interest" description="Disordered" evidence="2">
    <location>
        <begin position="1749"/>
        <end position="1773"/>
    </location>
</feature>
<keyword evidence="4" id="KW-1185">Reference proteome</keyword>
<keyword evidence="1" id="KW-0945">Host-virus interaction</keyword>
<feature type="region of interest" description="Disordered" evidence="2">
    <location>
        <begin position="1888"/>
        <end position="1909"/>
    </location>
</feature>
<dbReference type="PANTHER" id="PTHR13037">
    <property type="entry name" value="FORMIN"/>
    <property type="match status" value="1"/>
</dbReference>
<feature type="region of interest" description="Disordered" evidence="2">
    <location>
        <begin position="991"/>
        <end position="1019"/>
    </location>
</feature>
<evidence type="ECO:0000313" key="4">
    <source>
        <dbReference type="Proteomes" id="UP000008743"/>
    </source>
</evidence>
<organism evidence="3 4">
    <name type="scientific">Capsaspora owczarzaki (strain ATCC 30864)</name>
    <dbReference type="NCBI Taxonomy" id="595528"/>
    <lineage>
        <taxon>Eukaryota</taxon>
        <taxon>Filasterea</taxon>
        <taxon>Capsaspora</taxon>
    </lineage>
</organism>
<evidence type="ECO:0000313" key="3">
    <source>
        <dbReference type="EMBL" id="KJE88362.1"/>
    </source>
</evidence>
<dbReference type="RefSeq" id="XP_004364895.2">
    <property type="nucleotide sequence ID" value="XM_004364838.2"/>
</dbReference>
<feature type="compositionally biased region" description="Low complexity" evidence="2">
    <location>
        <begin position="68"/>
        <end position="99"/>
    </location>
</feature>
<feature type="compositionally biased region" description="Low complexity" evidence="2">
    <location>
        <begin position="2200"/>
        <end position="2209"/>
    </location>
</feature>
<feature type="region of interest" description="Disordered" evidence="2">
    <location>
        <begin position="1250"/>
        <end position="1287"/>
    </location>
</feature>
<feature type="region of interest" description="Disordered" evidence="2">
    <location>
        <begin position="2024"/>
        <end position="2066"/>
    </location>
</feature>
<feature type="compositionally biased region" description="Pro residues" evidence="2">
    <location>
        <begin position="1891"/>
        <end position="1900"/>
    </location>
</feature>
<feature type="compositionally biased region" description="Polar residues" evidence="2">
    <location>
        <begin position="177"/>
        <end position="190"/>
    </location>
</feature>
<dbReference type="InParanoid" id="A0A0D2VF69"/>
<sequence length="2264" mass="238288">MKRTVPAPAPLVPPHQATNSSTNSSSSISGSSNNRNSNSSNNSSRRSSMEAERNGANSHSKNGGRLQSPTPSTPSTATTTSTAMMTATSHAATSHAATAPRDRLSARPARSQGSPRAATASPPPLPSPHSAANTKSSKSSSSSNPSSRSGSRTSSPVPAAATSELAPMQAAERERAPSSSTTNHTKNNAGSMKPASPGNEASAGSWSIGIRTNPARRKAPAPQATAATSDSDDSVASVQHHHHHHDHHDGALSSVAKPADMLDVAPAGVVSPRPADVHDSASSALAFVNWALASLESHRATEQHLATQSSAGESSTGAGLPLLQAKLRALVAARTDVYVSLRTAAENASQRVAVACARPETVGRLLDVILSDLKSPQTTSPLKMAIIRVIAWLLHHTTTVASIPNALLLAAVEDLCALARATMNDSAAPVIEPSNANVPALVMWALASVNLPEPVDQDVAWKVGELIVLMLSVKAPPSLHRAALDALDRWISYARSWSCDHWLGPILELAVNSDRIQSPDKAISRKAAEVEAHAVRILRRAAEQLESQPQSYRTVVAVQFLAPCNRLLILPKQTFAASKRQLASPAAPDPELKASSSAAAAAAAATDTQASYPTSYDYIRLFIRLQGIRAVRSNDLLELLQLLFFHPEPSVVAESYQIWRSLPRSFAMVGEAPAPKSISVMLTPLTVSREMSSTRLMLMLRSWWYTLLSLHTIAAATRTSDAPDPSPTVLEATLEGLASPHPLAYVFALSATCQLDARQFILCALARLVATPRYTHAHLSAGGQNAHSIADQLAHYEAALAPSAATTTTLLESSAAHHIALEAVPPLVQPLRLTSLPEALFPWRQLTASDWPPLFQWLAGCISWIDADFRPTKPGLAPATSAEVWFCIFDCLCERAGLLLVAESQAPATSKPQAAALSCGRALTVSLLHLLPAIHSPSLLLAAAQSLQRHLPPHIWIASLPLRALPRSGLRAVSDLDEDDTSVDLYNQNAQAAHDRSTRHPHASTISSGGGGSSASTTTISAGEHDIDATLASSAASTWSPVVAMLPSCHVAQVLLSTAAPGLAKHSYDAMARIISHALLTSIEFQERSLPFALAAQLMRLLRDAAAHPSVSGVLLLGIWVAIASPLADLVSSHSDLVVVAESGLVEAMEPSVPSTNEHDQDTVSSGPVDATHVLQSLMSTLAFPLRAAVEVKAQPVQLPADLIASWDRLFAAVHGAVLLKLPRHGTLAILGTCSRIGDAMKRREVIMEAEQRSATRERRKNGKGDDEDDADDDEEGNEQAIHRDPPSLMADCFAPVHLAANAVQTMLAASAGASNTRNGNGARGTVTPSTSPLPPVLLQTVTSVLHAAVPFLMQHPASATSYGMKLTAMDLAADGEHVYEPSPSASVSALIESITTTLTGIQSFSALATISEALIPGLVSFFLKVNTRSSGSNYIGVFHACFDTLRRRQDSQAPLGERWNSQALGSLEVSLCALLASSHDVLLNLVVKFWAQSFATYTSSLRYPARLLELLRQVSESIFMVIPPPFAAVVATRQLSQDAIPTPTTTTTTTTTTSKTTAQPAAETDAAALNSDNDLGEVLLVQHQHGGQSQESQLPDAPASALELAVQRARAPRDRWLPDPSPVKVGSRSGTRGQALALAVSTAMPPSVGAFSHFASKSPDASRLSIKRKSDVAFEPQAAGVASASASTKFVRITTPPADALSNLTGLTERQKDRLRAPSAVPVTYTGVDATSQDVSEAAAMLLAASQPLLNESESENIPESDDEASPEDAADAAPLDASNLPLIPAAFVRRTSSQEGLAALVALSSTMAPASSSSGSALAQPMSVFDQETESYSSGSPSTLAVEMQTRVDDHHGQISEAAIATSPSVPARVELDDRSKLILPAEPAAAALPPPPPPPALPETNVGANPAPAPRVKRVCIREELNVIHQLPISSDSDSSSEDEDLLPTTADDVDDLVSLGLPPLAAARLPQRLDTRQQMRAEQVPSLKMYHGSTGYQPLFMPVDTSMGASRGGLLATPSRRARLSFLSSPPPQSSSSQRGLLPGSPLALSSSSSSSTPSTAAMSDAQKLESGARLWSSLAADPVSTAPKLSDTDALIALAATTASLRAELKDCTMPLIETLGLAAIRATPGKRQVLQSGGLKTIAELLDAYPSDDQLNQLRLAASWERMVEALGIIATIWRATHHKARTSASTSADQKPAVAGPAVSAPSADGAALEPVAVGLHLSQLESMDALVHRMTRDEAQTLRDRTLLLLEHLDARLKQG</sequence>